<reference evidence="3" key="2">
    <citation type="submission" date="2019-09" db="UniProtKB">
        <authorList>
            <consortium name="WormBaseParasite"/>
        </authorList>
    </citation>
    <scope>IDENTIFICATION</scope>
</reference>
<dbReference type="WBParaSite" id="HPBE_0000777501-mRNA-1">
    <property type="protein sequence ID" value="HPBE_0000777501-mRNA-1"/>
    <property type="gene ID" value="HPBE_0000777501"/>
</dbReference>
<accession>A0A3P7Z7N4</accession>
<accession>A0A183FKS2</accession>
<dbReference type="OrthoDB" id="5867690at2759"/>
<dbReference type="EMBL" id="UZAH01025971">
    <property type="protein sequence ID" value="VDO73593.1"/>
    <property type="molecule type" value="Genomic_DNA"/>
</dbReference>
<evidence type="ECO:0000313" key="3">
    <source>
        <dbReference type="WBParaSite" id="HPBE_0000777501-mRNA-1"/>
    </source>
</evidence>
<sequence length="95" mass="10626">MPMSVEGMRNALRAGLPNAVAPSVPLFVVYRSRKGDYRIVELDTVPIPTYTVDIPAAGQPRFFTISGLVRFYSNFSMSNSYNYKGELEVDIFPCI</sequence>
<name>A0A183FKS2_HELPZ</name>
<evidence type="ECO:0000313" key="2">
    <source>
        <dbReference type="Proteomes" id="UP000050761"/>
    </source>
</evidence>
<gene>
    <name evidence="1" type="ORF">HPBE_LOCUS7776</name>
</gene>
<proteinExistence type="predicted"/>
<keyword evidence="2" id="KW-1185">Reference proteome</keyword>
<reference evidence="1 2" key="1">
    <citation type="submission" date="2018-11" db="EMBL/GenBank/DDBJ databases">
        <authorList>
            <consortium name="Pathogen Informatics"/>
        </authorList>
    </citation>
    <scope>NUCLEOTIDE SEQUENCE [LARGE SCALE GENOMIC DNA]</scope>
</reference>
<protein>
    <submittedName>
        <fullName evidence="3">Plug domain-containing protein</fullName>
    </submittedName>
</protein>
<dbReference type="AlphaFoldDB" id="A0A183FKS2"/>
<evidence type="ECO:0000313" key="1">
    <source>
        <dbReference type="EMBL" id="VDO73593.1"/>
    </source>
</evidence>
<dbReference type="Proteomes" id="UP000050761">
    <property type="component" value="Unassembled WGS sequence"/>
</dbReference>
<organism evidence="2 3">
    <name type="scientific">Heligmosomoides polygyrus</name>
    <name type="common">Parasitic roundworm</name>
    <dbReference type="NCBI Taxonomy" id="6339"/>
    <lineage>
        <taxon>Eukaryota</taxon>
        <taxon>Metazoa</taxon>
        <taxon>Ecdysozoa</taxon>
        <taxon>Nematoda</taxon>
        <taxon>Chromadorea</taxon>
        <taxon>Rhabditida</taxon>
        <taxon>Rhabditina</taxon>
        <taxon>Rhabditomorpha</taxon>
        <taxon>Strongyloidea</taxon>
        <taxon>Heligmosomidae</taxon>
        <taxon>Heligmosomoides</taxon>
    </lineage>
</organism>